<evidence type="ECO:0000259" key="1">
    <source>
        <dbReference type="Pfam" id="PF00078"/>
    </source>
</evidence>
<organism evidence="2 3">
    <name type="scientific">Temnothorax curvispinosus</name>
    <dbReference type="NCBI Taxonomy" id="300111"/>
    <lineage>
        <taxon>Eukaryota</taxon>
        <taxon>Metazoa</taxon>
        <taxon>Ecdysozoa</taxon>
        <taxon>Arthropoda</taxon>
        <taxon>Hexapoda</taxon>
        <taxon>Insecta</taxon>
        <taxon>Pterygota</taxon>
        <taxon>Neoptera</taxon>
        <taxon>Endopterygota</taxon>
        <taxon>Hymenoptera</taxon>
        <taxon>Apocrita</taxon>
        <taxon>Aculeata</taxon>
        <taxon>Formicoidea</taxon>
        <taxon>Formicidae</taxon>
        <taxon>Myrmicinae</taxon>
        <taxon>Temnothorax</taxon>
    </lineage>
</organism>
<reference evidence="3" key="1">
    <citation type="submission" date="2025-08" db="UniProtKB">
        <authorList>
            <consortium name="RefSeq"/>
        </authorList>
    </citation>
    <scope>IDENTIFICATION</scope>
    <source>
        <tissue evidence="3">Whole body</tissue>
    </source>
</reference>
<evidence type="ECO:0000313" key="2">
    <source>
        <dbReference type="Proteomes" id="UP000504618"/>
    </source>
</evidence>
<dbReference type="InterPro" id="IPR000477">
    <property type="entry name" value="RT_dom"/>
</dbReference>
<protein>
    <submittedName>
        <fullName evidence="3">Uncharacterized protein LOC112468991</fullName>
    </submittedName>
</protein>
<sequence>MNAGLNQVWSEGCIPKDWRTSIIVLLYKRGEVNKVGNYRGISFLCSAYKIYAKIIRRLEKIVVQKGLLPESQAGFRKGRSTMDNIFVLDHLTHREDKVGKKDKVYAFFVDLKAAFDNVERSAVEDS</sequence>
<feature type="domain" description="Reverse transcriptase" evidence="1">
    <location>
        <begin position="35"/>
        <end position="119"/>
    </location>
</feature>
<proteinExistence type="predicted"/>
<gene>
    <name evidence="3" type="primary">LOC112468991</name>
</gene>
<accession>A0A6J1RHE0</accession>
<dbReference type="OrthoDB" id="7553904at2759"/>
<dbReference type="Pfam" id="PF00078">
    <property type="entry name" value="RVT_1"/>
    <property type="match status" value="1"/>
</dbReference>
<dbReference type="Proteomes" id="UP000504618">
    <property type="component" value="Unplaced"/>
</dbReference>
<name>A0A6J1RHE0_9HYME</name>
<dbReference type="GeneID" id="112468991"/>
<dbReference type="PANTHER" id="PTHR19446">
    <property type="entry name" value="REVERSE TRANSCRIPTASES"/>
    <property type="match status" value="1"/>
</dbReference>
<dbReference type="RefSeq" id="XP_024894202.1">
    <property type="nucleotide sequence ID" value="XM_025038434.1"/>
</dbReference>
<dbReference type="AlphaFoldDB" id="A0A6J1RHE0"/>
<evidence type="ECO:0000313" key="3">
    <source>
        <dbReference type="RefSeq" id="XP_024894202.1"/>
    </source>
</evidence>
<keyword evidence="2" id="KW-1185">Reference proteome</keyword>